<evidence type="ECO:0000313" key="1">
    <source>
        <dbReference type="EMBL" id="WPU95214.1"/>
    </source>
</evidence>
<proteinExistence type="predicted"/>
<dbReference type="Proteomes" id="UP001324380">
    <property type="component" value="Chromosome"/>
</dbReference>
<evidence type="ECO:0000313" key="2">
    <source>
        <dbReference type="Proteomes" id="UP001324380"/>
    </source>
</evidence>
<accession>A0ABZ0TQM9</accession>
<dbReference type="EMBL" id="CP139558">
    <property type="protein sequence ID" value="WPU95214.1"/>
    <property type="molecule type" value="Genomic_DNA"/>
</dbReference>
<protein>
    <submittedName>
        <fullName evidence="1">Uncharacterized protein</fullName>
    </submittedName>
</protein>
<keyword evidence="2" id="KW-1185">Reference proteome</keyword>
<reference evidence="1 2" key="1">
    <citation type="submission" date="2023-11" db="EMBL/GenBank/DDBJ databases">
        <title>Analysis of the Genomes of Mucilaginibacter gossypii cycad 4 and M. sabulilitoris SNA2: microbes with the potential for plant growth promotion.</title>
        <authorList>
            <person name="Hirsch A.M."/>
            <person name="Humm E."/>
            <person name="Rubbi M."/>
            <person name="Del Vecchio G."/>
            <person name="Ha S.M."/>
            <person name="Pellegrini M."/>
            <person name="Gunsalus R.P."/>
        </authorList>
    </citation>
    <scope>NUCLEOTIDE SEQUENCE [LARGE SCALE GENOMIC DNA]</scope>
    <source>
        <strain evidence="1 2">SNA2</strain>
    </source>
</reference>
<gene>
    <name evidence="1" type="ORF">SNE25_06710</name>
</gene>
<organism evidence="1 2">
    <name type="scientific">Mucilaginibacter sabulilitoris</name>
    <dbReference type="NCBI Taxonomy" id="1173583"/>
    <lineage>
        <taxon>Bacteria</taxon>
        <taxon>Pseudomonadati</taxon>
        <taxon>Bacteroidota</taxon>
        <taxon>Sphingobacteriia</taxon>
        <taxon>Sphingobacteriales</taxon>
        <taxon>Sphingobacteriaceae</taxon>
        <taxon>Mucilaginibacter</taxon>
    </lineage>
</organism>
<name>A0ABZ0TQM9_9SPHI</name>
<sequence length="117" mass="12473">MGKKGFLTFVCFVFFITVTFAQKVSVNNFTGTPGTTIPLYNIISGQLSLPVAAVYSGNGVQVKDVEGSAGIGWEVAAGGGVYRQLRGLPDDVKKDLLSNPRLGWLYNTNGARSTALR</sequence>
<dbReference type="RefSeq" id="WP_321564326.1">
    <property type="nucleotide sequence ID" value="NZ_CP139558.1"/>
</dbReference>